<dbReference type="OrthoDB" id="9796594at2"/>
<dbReference type="InterPro" id="IPR005135">
    <property type="entry name" value="Endo/exonuclease/phosphatase"/>
</dbReference>
<dbReference type="KEGG" id="cat:CA2559_10258"/>
<dbReference type="GO" id="GO:0004527">
    <property type="term" value="F:exonuclease activity"/>
    <property type="evidence" value="ECO:0007669"/>
    <property type="project" value="UniProtKB-KW"/>
</dbReference>
<keyword evidence="3" id="KW-0255">Endonuclease</keyword>
<keyword evidence="1" id="KW-0472">Membrane</keyword>
<proteinExistence type="predicted"/>
<keyword evidence="1" id="KW-0812">Transmembrane</keyword>
<feature type="transmembrane region" description="Helical" evidence="1">
    <location>
        <begin position="38"/>
        <end position="56"/>
    </location>
</feature>
<feature type="domain" description="Endonuclease/exonuclease/phosphatase" evidence="2">
    <location>
        <begin position="112"/>
        <end position="317"/>
    </location>
</feature>
<gene>
    <name evidence="3" type="ordered locus">CA2559_10258</name>
</gene>
<sequence>MTKQHLYNAIKIFGCIVIVLTLFRFVSLDFWWVRIFDFPHVQLTCITATALALYFIKFDYKWLNDYIIIGGIIACFIFQISKIYPYTPLSSTEIGNVTEDEQHDSLKIYVANVLQKNKEPRFLIDEIKTANADVIILTETDKIWQKNIAPIVNARYPYQVEVPQDNTYGMLLYSRKELVNPKVMFMVDDGIPSIHTKVKLNNTQLVQLYAIHPTPPMPQHNPTSSDRDKEMMLTAQLASKSELPVIVTGDFNDVAWSQTTTLFQRISGLLDMRKGRGFFNTFNANNPLMRWPLDHMFVSEHFRVIEIGLGNDINSDHFPFYASLSFEPEKAAEQKMPPPTKDELSRMQEQIKGKPGFEMIDEITN</sequence>
<accession>A3U9C4</accession>
<dbReference type="STRING" id="216432.CA2559_10258"/>
<feature type="transmembrane region" description="Helical" evidence="1">
    <location>
        <begin position="63"/>
        <end position="81"/>
    </location>
</feature>
<dbReference type="HOGENOM" id="CLU_052333_0_0_10"/>
<dbReference type="AlphaFoldDB" id="A3U9C4"/>
<dbReference type="eggNOG" id="COG3021">
    <property type="taxonomic scope" value="Bacteria"/>
</dbReference>
<dbReference type="Proteomes" id="UP000002297">
    <property type="component" value="Chromosome"/>
</dbReference>
<dbReference type="RefSeq" id="WP_013187795.1">
    <property type="nucleotide sequence ID" value="NC_014230.1"/>
</dbReference>
<feature type="transmembrane region" description="Helical" evidence="1">
    <location>
        <begin position="12"/>
        <end position="32"/>
    </location>
</feature>
<keyword evidence="3" id="KW-0540">Nuclease</keyword>
<name>A3U9C4_CROAH</name>
<dbReference type="Gene3D" id="3.60.10.10">
    <property type="entry name" value="Endonuclease/exonuclease/phosphatase"/>
    <property type="match status" value="1"/>
</dbReference>
<keyword evidence="4" id="KW-1185">Reference proteome</keyword>
<keyword evidence="3" id="KW-0269">Exonuclease</keyword>
<dbReference type="GeneID" id="89453793"/>
<dbReference type="GO" id="GO:0004519">
    <property type="term" value="F:endonuclease activity"/>
    <property type="evidence" value="ECO:0007669"/>
    <property type="project" value="UniProtKB-KW"/>
</dbReference>
<keyword evidence="1" id="KW-1133">Transmembrane helix</keyword>
<reference evidence="3 4" key="1">
    <citation type="journal article" date="2010" name="J. Bacteriol.">
        <title>The complete genome sequence of Croceibacter atlanticus HTCC2559T.</title>
        <authorList>
            <person name="Oh H.M."/>
            <person name="Kang I."/>
            <person name="Ferriera S."/>
            <person name="Giovannoni S.J."/>
            <person name="Cho J.C."/>
        </authorList>
    </citation>
    <scope>NUCLEOTIDE SEQUENCE [LARGE SCALE GENOMIC DNA]</scope>
    <source>
        <strain evidence="4">ATCC BAA-628 / HTCC2559 / KCTC 12090</strain>
    </source>
</reference>
<protein>
    <submittedName>
        <fullName evidence="3">Endonuclease/exonuclease/phosphatase</fullName>
    </submittedName>
</protein>
<evidence type="ECO:0000256" key="1">
    <source>
        <dbReference type="SAM" id="Phobius"/>
    </source>
</evidence>
<evidence type="ECO:0000259" key="2">
    <source>
        <dbReference type="Pfam" id="PF03372"/>
    </source>
</evidence>
<dbReference type="SUPFAM" id="SSF56219">
    <property type="entry name" value="DNase I-like"/>
    <property type="match status" value="1"/>
</dbReference>
<evidence type="ECO:0000313" key="3">
    <source>
        <dbReference type="EMBL" id="EAP86410.1"/>
    </source>
</evidence>
<dbReference type="EMBL" id="CP002046">
    <property type="protein sequence ID" value="EAP86410.1"/>
    <property type="molecule type" value="Genomic_DNA"/>
</dbReference>
<evidence type="ECO:0000313" key="4">
    <source>
        <dbReference type="Proteomes" id="UP000002297"/>
    </source>
</evidence>
<dbReference type="Pfam" id="PF03372">
    <property type="entry name" value="Exo_endo_phos"/>
    <property type="match status" value="1"/>
</dbReference>
<keyword evidence="3" id="KW-0378">Hydrolase</keyword>
<dbReference type="InterPro" id="IPR036691">
    <property type="entry name" value="Endo/exonu/phosph_ase_sf"/>
</dbReference>
<organism evidence="3 4">
    <name type="scientific">Croceibacter atlanticus (strain ATCC BAA-628 / JCM 21780 / CIP 108009 / IAM 15332 / KCTC 12090 / HTCC2559)</name>
    <dbReference type="NCBI Taxonomy" id="216432"/>
    <lineage>
        <taxon>Bacteria</taxon>
        <taxon>Pseudomonadati</taxon>
        <taxon>Bacteroidota</taxon>
        <taxon>Flavobacteriia</taxon>
        <taxon>Flavobacteriales</taxon>
        <taxon>Flavobacteriaceae</taxon>
        <taxon>Croceibacter</taxon>
    </lineage>
</organism>